<name>A0ABS7UYM8_9BACI</name>
<organism evidence="1 2">
    <name type="scientific">Metabacillus rhizolycopersici</name>
    <dbReference type="NCBI Taxonomy" id="2875709"/>
    <lineage>
        <taxon>Bacteria</taxon>
        <taxon>Bacillati</taxon>
        <taxon>Bacillota</taxon>
        <taxon>Bacilli</taxon>
        <taxon>Bacillales</taxon>
        <taxon>Bacillaceae</taxon>
        <taxon>Metabacillus</taxon>
    </lineage>
</organism>
<comment type="caution">
    <text evidence="1">The sequence shown here is derived from an EMBL/GenBank/DDBJ whole genome shotgun (WGS) entry which is preliminary data.</text>
</comment>
<dbReference type="EMBL" id="JAIQUM010000110">
    <property type="protein sequence ID" value="MBZ5753435.1"/>
    <property type="molecule type" value="Genomic_DNA"/>
</dbReference>
<reference evidence="1" key="1">
    <citation type="submission" date="2024-05" db="EMBL/GenBank/DDBJ databases">
        <title>Metabacillus sp. nov., isolated from the rhizosphere soil of tomato plants.</title>
        <authorList>
            <person name="Ma R."/>
        </authorList>
    </citation>
    <scope>NUCLEOTIDE SEQUENCE</scope>
    <source>
        <strain evidence="1">DBTR6</strain>
    </source>
</reference>
<dbReference type="Proteomes" id="UP001165287">
    <property type="component" value="Unassembled WGS sequence"/>
</dbReference>
<proteinExistence type="predicted"/>
<keyword evidence="2" id="KW-1185">Reference proteome</keyword>
<protein>
    <submittedName>
        <fullName evidence="1">Uncharacterized protein</fullName>
    </submittedName>
</protein>
<sequence>MKKTTYRYVVNALGKGGEIYLTHCHDKYTLKKWLKDHEDDLILDEIKITDKKRHPFLKLFSFEKIK</sequence>
<accession>A0ABS7UYM8</accession>
<dbReference type="RefSeq" id="WP_224141855.1">
    <property type="nucleotide sequence ID" value="NZ_JAIQUM010000110.1"/>
</dbReference>
<gene>
    <name evidence="1" type="ORF">K9V48_25215</name>
</gene>
<evidence type="ECO:0000313" key="1">
    <source>
        <dbReference type="EMBL" id="MBZ5753435.1"/>
    </source>
</evidence>
<evidence type="ECO:0000313" key="2">
    <source>
        <dbReference type="Proteomes" id="UP001165287"/>
    </source>
</evidence>